<accession>A0A9X3IUP6</accession>
<evidence type="ECO:0000313" key="2">
    <source>
        <dbReference type="Proteomes" id="UP001150830"/>
    </source>
</evidence>
<organism evidence="1 2">
    <name type="scientific">Parathalassolituus penaei</name>
    <dbReference type="NCBI Taxonomy" id="2997323"/>
    <lineage>
        <taxon>Bacteria</taxon>
        <taxon>Pseudomonadati</taxon>
        <taxon>Pseudomonadota</taxon>
        <taxon>Gammaproteobacteria</taxon>
        <taxon>Oceanospirillales</taxon>
        <taxon>Oceanospirillaceae</taxon>
        <taxon>Parathalassolituus</taxon>
    </lineage>
</organism>
<protein>
    <submittedName>
        <fullName evidence="1">DUF1315 family protein</fullName>
    </submittedName>
</protein>
<proteinExistence type="predicted"/>
<comment type="caution">
    <text evidence="1">The sequence shown here is derived from an EMBL/GenBank/DDBJ whole genome shotgun (WGS) entry which is preliminary data.</text>
</comment>
<dbReference type="Proteomes" id="UP001150830">
    <property type="component" value="Unassembled WGS sequence"/>
</dbReference>
<gene>
    <name evidence="1" type="ORF">OUO13_14475</name>
</gene>
<dbReference type="Pfam" id="PF07023">
    <property type="entry name" value="DUF1315"/>
    <property type="match status" value="1"/>
</dbReference>
<dbReference type="RefSeq" id="WP_283174608.1">
    <property type="nucleotide sequence ID" value="NZ_JAPNOA010000054.1"/>
</dbReference>
<name>A0A9X3IUP6_9GAMM</name>
<dbReference type="InterPro" id="IPR009749">
    <property type="entry name" value="DUF1315"/>
</dbReference>
<dbReference type="EMBL" id="JAPNOA010000054">
    <property type="protein sequence ID" value="MCY0966398.1"/>
    <property type="molecule type" value="Genomic_DNA"/>
</dbReference>
<sequence>MTLQDLIKSLTPEVYENLKNAVALGRWPNGVDLQPGQRELCMEALLHYEMLHDVPMEQRVGYVGGACSSGNVDKIGRDDHVQTLTIQ</sequence>
<reference evidence="1" key="1">
    <citation type="submission" date="2022-11" db="EMBL/GenBank/DDBJ databases">
        <title>Parathalassolutuus dongxingensis gen. nov., sp. nov., a novel member of family Oceanospirillaceae isolated from a coastal shrimp pond in Guangxi, China.</title>
        <authorList>
            <person name="Chen H."/>
        </authorList>
    </citation>
    <scope>NUCLEOTIDE SEQUENCE</scope>
    <source>
        <strain evidence="1">G-43</strain>
    </source>
</reference>
<dbReference type="AlphaFoldDB" id="A0A9X3IUP6"/>
<evidence type="ECO:0000313" key="1">
    <source>
        <dbReference type="EMBL" id="MCY0966398.1"/>
    </source>
</evidence>
<keyword evidence="2" id="KW-1185">Reference proteome</keyword>